<organism evidence="2 3">
    <name type="scientific">Syntrophotalea carbinolica (strain DSM 2380 / NBRC 103641 / GraBd1)</name>
    <name type="common">Pelobacter carbinolicus</name>
    <dbReference type="NCBI Taxonomy" id="338963"/>
    <lineage>
        <taxon>Bacteria</taxon>
        <taxon>Pseudomonadati</taxon>
        <taxon>Thermodesulfobacteriota</taxon>
        <taxon>Desulfuromonadia</taxon>
        <taxon>Desulfuromonadales</taxon>
        <taxon>Syntrophotaleaceae</taxon>
        <taxon>Syntrophotalea</taxon>
    </lineage>
</organism>
<evidence type="ECO:0000259" key="1">
    <source>
        <dbReference type="SMART" id="SM00331"/>
    </source>
</evidence>
<feature type="domain" description="PPM-type phosphatase" evidence="1">
    <location>
        <begin position="6"/>
        <end position="229"/>
    </location>
</feature>
<dbReference type="SMART" id="SM00331">
    <property type="entry name" value="PP2C_SIG"/>
    <property type="match status" value="1"/>
</dbReference>
<dbReference type="EMBL" id="CP000142">
    <property type="protein sequence ID" value="ABA89075.1"/>
    <property type="molecule type" value="Genomic_DNA"/>
</dbReference>
<dbReference type="OrthoDB" id="4935951at2"/>
<dbReference type="Pfam" id="PF07228">
    <property type="entry name" value="SpoIIE"/>
    <property type="match status" value="1"/>
</dbReference>
<dbReference type="eggNOG" id="COG2208">
    <property type="taxonomic scope" value="Bacteria"/>
</dbReference>
<dbReference type="KEGG" id="pca:Pcar_1834"/>
<dbReference type="RefSeq" id="WP_011341578.1">
    <property type="nucleotide sequence ID" value="NC_007498.2"/>
</dbReference>
<dbReference type="HOGENOM" id="CLU_703441_0_0_7"/>
<dbReference type="Gene3D" id="3.60.40.10">
    <property type="entry name" value="PPM-type phosphatase domain"/>
    <property type="match status" value="1"/>
</dbReference>
<evidence type="ECO:0000313" key="2">
    <source>
        <dbReference type="EMBL" id="ABA89075.1"/>
    </source>
</evidence>
<dbReference type="AlphaFoldDB" id="Q3A3I2"/>
<dbReference type="STRING" id="338963.Pcar_1834"/>
<accession>Q3A3I2</accession>
<reference evidence="2 3" key="2">
    <citation type="journal article" date="2012" name="BMC Genomics">
        <title>The genome of Pelobacter carbinolicus reveals surprising metabolic capabilities and physiological features.</title>
        <authorList>
            <person name="Aklujkar M."/>
            <person name="Haveman S.A."/>
            <person name="Didonato R.Jr."/>
            <person name="Chertkov O."/>
            <person name="Han C.S."/>
            <person name="Land M.L."/>
            <person name="Brown P."/>
            <person name="Lovley D.R."/>
        </authorList>
    </citation>
    <scope>NUCLEOTIDE SEQUENCE [LARGE SCALE GENOMIC DNA]</scope>
    <source>
        <strain evidence="3">DSM 2380 / NBRC 103641 / GraBd1</strain>
    </source>
</reference>
<name>Q3A3I2_SYNC1</name>
<keyword evidence="3" id="KW-1185">Reference proteome</keyword>
<protein>
    <submittedName>
        <fullName evidence="2">Protein serine/threonine phosphatase, SpoIIE family, putative</fullName>
    </submittedName>
</protein>
<reference evidence="3" key="1">
    <citation type="submission" date="2005-10" db="EMBL/GenBank/DDBJ databases">
        <title>Complete sequence of Pelobacter carbinolicus DSM 2380.</title>
        <authorList>
            <person name="Copeland A."/>
            <person name="Lucas S."/>
            <person name="Lapidus A."/>
            <person name="Barry K."/>
            <person name="Detter J.C."/>
            <person name="Glavina T."/>
            <person name="Hammon N."/>
            <person name="Israni S."/>
            <person name="Pitluck S."/>
            <person name="Chertkov O."/>
            <person name="Schmutz J."/>
            <person name="Larimer F."/>
            <person name="Land M."/>
            <person name="Kyrpides N."/>
            <person name="Ivanova N."/>
            <person name="Richardson P."/>
        </authorList>
    </citation>
    <scope>NUCLEOTIDE SEQUENCE [LARGE SCALE GENOMIC DNA]</scope>
    <source>
        <strain evidence="3">DSM 2380 / NBRC 103641 / GraBd1</strain>
    </source>
</reference>
<proteinExistence type="predicted"/>
<evidence type="ECO:0000313" key="3">
    <source>
        <dbReference type="Proteomes" id="UP000002534"/>
    </source>
</evidence>
<gene>
    <name evidence="2" type="ordered locus">Pcar_1834</name>
</gene>
<dbReference type="SUPFAM" id="SSF81606">
    <property type="entry name" value="PP2C-like"/>
    <property type="match status" value="1"/>
</dbReference>
<dbReference type="Proteomes" id="UP000002534">
    <property type="component" value="Chromosome"/>
</dbReference>
<dbReference type="InterPro" id="IPR001932">
    <property type="entry name" value="PPM-type_phosphatase-like_dom"/>
</dbReference>
<sequence length="391" mass="43732">MNHSLFVEIDSFQYNCVGEDICGDCFQMQKTPGFNRIIAILSDGLGHGVKAGILSNMTASMALKFMASNQALIPSAEIMMDALPVCQTRKISYATFSIVDYMPGEGVRVIEMDNPPVILIRNGALLDPPYKEVWSPRHENRKMRIYEIDVQPQDRLIIMSDGISQAGLGSDIYKLGWRRQGCADYALDMIRTQPSISARKLAREIVVKARELEENGKPGDDMTAAVFYFRIPRRTILLTGPPFSKDHDREYAWILNAFRGNKVICGGTSAEIVARELDREIHTDLSTVAEGIPPIATMEGVDLITEGILTLTHTAQLLESGEAPQEKNGAALLTNLLRDSDSIQFVIGTKINEAHQDPRHPEDLEIRRNITKRLATVLEKKYLKEVSIRYI</sequence>
<dbReference type="InterPro" id="IPR036457">
    <property type="entry name" value="PPM-type-like_dom_sf"/>
</dbReference>